<reference evidence="1 3" key="1">
    <citation type="journal article" date="2012" name="Nature">
        <title>Algal genomes reveal evolutionary mosaicism and the fate of nucleomorphs.</title>
        <authorList>
            <consortium name="DOE Joint Genome Institute"/>
            <person name="Curtis B.A."/>
            <person name="Tanifuji G."/>
            <person name="Burki F."/>
            <person name="Gruber A."/>
            <person name="Irimia M."/>
            <person name="Maruyama S."/>
            <person name="Arias M.C."/>
            <person name="Ball S.G."/>
            <person name="Gile G.H."/>
            <person name="Hirakawa Y."/>
            <person name="Hopkins J.F."/>
            <person name="Kuo A."/>
            <person name="Rensing S.A."/>
            <person name="Schmutz J."/>
            <person name="Symeonidi A."/>
            <person name="Elias M."/>
            <person name="Eveleigh R.J."/>
            <person name="Herman E.K."/>
            <person name="Klute M.J."/>
            <person name="Nakayama T."/>
            <person name="Obornik M."/>
            <person name="Reyes-Prieto A."/>
            <person name="Armbrust E.V."/>
            <person name="Aves S.J."/>
            <person name="Beiko R.G."/>
            <person name="Coutinho P."/>
            <person name="Dacks J.B."/>
            <person name="Durnford D.G."/>
            <person name="Fast N.M."/>
            <person name="Green B.R."/>
            <person name="Grisdale C.J."/>
            <person name="Hempel F."/>
            <person name="Henrissat B."/>
            <person name="Hoppner M.P."/>
            <person name="Ishida K."/>
            <person name="Kim E."/>
            <person name="Koreny L."/>
            <person name="Kroth P.G."/>
            <person name="Liu Y."/>
            <person name="Malik S.B."/>
            <person name="Maier U.G."/>
            <person name="McRose D."/>
            <person name="Mock T."/>
            <person name="Neilson J.A."/>
            <person name="Onodera N.T."/>
            <person name="Poole A.M."/>
            <person name="Pritham E.J."/>
            <person name="Richards T.A."/>
            <person name="Rocap G."/>
            <person name="Roy S.W."/>
            <person name="Sarai C."/>
            <person name="Schaack S."/>
            <person name="Shirato S."/>
            <person name="Slamovits C.H."/>
            <person name="Spencer D.F."/>
            <person name="Suzuki S."/>
            <person name="Worden A.Z."/>
            <person name="Zauner S."/>
            <person name="Barry K."/>
            <person name="Bell C."/>
            <person name="Bharti A.K."/>
            <person name="Crow J.A."/>
            <person name="Grimwood J."/>
            <person name="Kramer R."/>
            <person name="Lindquist E."/>
            <person name="Lucas S."/>
            <person name="Salamov A."/>
            <person name="McFadden G.I."/>
            <person name="Lane C.E."/>
            <person name="Keeling P.J."/>
            <person name="Gray M.W."/>
            <person name="Grigoriev I.V."/>
            <person name="Archibald J.M."/>
        </authorList>
    </citation>
    <scope>NUCLEOTIDE SEQUENCE</scope>
    <source>
        <strain evidence="1 3">CCMP2712</strain>
    </source>
</reference>
<name>L1JM40_GUITC</name>
<dbReference type="HOGENOM" id="CLU_2781281_0_0_1"/>
<reference evidence="2" key="3">
    <citation type="submission" date="2015-06" db="UniProtKB">
        <authorList>
            <consortium name="EnsemblProtists"/>
        </authorList>
    </citation>
    <scope>IDENTIFICATION</scope>
</reference>
<sequence length="69" mass="8148">MSMGKMWEEDNFHNAVQHKLLECSHVINVFEESAKFRLARMGEKLTKLERYMIFVESRLSREPAQFDGA</sequence>
<evidence type="ECO:0000313" key="2">
    <source>
        <dbReference type="EnsemblProtists" id="EKX49235"/>
    </source>
</evidence>
<dbReference type="EnsemblProtists" id="EKX49235">
    <property type="protein sequence ID" value="EKX49235"/>
    <property type="gene ID" value="GUITHDRAFT_104763"/>
</dbReference>
<dbReference type="RefSeq" id="XP_005836215.1">
    <property type="nucleotide sequence ID" value="XM_005836158.1"/>
</dbReference>
<organism evidence="1">
    <name type="scientific">Guillardia theta (strain CCMP2712)</name>
    <name type="common">Cryptophyte</name>
    <dbReference type="NCBI Taxonomy" id="905079"/>
    <lineage>
        <taxon>Eukaryota</taxon>
        <taxon>Cryptophyceae</taxon>
        <taxon>Pyrenomonadales</taxon>
        <taxon>Geminigeraceae</taxon>
        <taxon>Guillardia</taxon>
    </lineage>
</organism>
<evidence type="ECO:0000313" key="1">
    <source>
        <dbReference type="EMBL" id="EKX49235.1"/>
    </source>
</evidence>
<accession>L1JM40</accession>
<protein>
    <submittedName>
        <fullName evidence="1 2">Uncharacterized protein</fullName>
    </submittedName>
</protein>
<dbReference type="Gene3D" id="1.20.5.110">
    <property type="match status" value="1"/>
</dbReference>
<dbReference type="EMBL" id="JH992982">
    <property type="protein sequence ID" value="EKX49235.1"/>
    <property type="molecule type" value="Genomic_DNA"/>
</dbReference>
<reference evidence="3" key="2">
    <citation type="submission" date="2012-11" db="EMBL/GenBank/DDBJ databases">
        <authorList>
            <person name="Kuo A."/>
            <person name="Curtis B.A."/>
            <person name="Tanifuji G."/>
            <person name="Burki F."/>
            <person name="Gruber A."/>
            <person name="Irimia M."/>
            <person name="Maruyama S."/>
            <person name="Arias M.C."/>
            <person name="Ball S.G."/>
            <person name="Gile G.H."/>
            <person name="Hirakawa Y."/>
            <person name="Hopkins J.F."/>
            <person name="Rensing S.A."/>
            <person name="Schmutz J."/>
            <person name="Symeonidi A."/>
            <person name="Elias M."/>
            <person name="Eveleigh R.J."/>
            <person name="Herman E.K."/>
            <person name="Klute M.J."/>
            <person name="Nakayama T."/>
            <person name="Obornik M."/>
            <person name="Reyes-Prieto A."/>
            <person name="Armbrust E.V."/>
            <person name="Aves S.J."/>
            <person name="Beiko R.G."/>
            <person name="Coutinho P."/>
            <person name="Dacks J.B."/>
            <person name="Durnford D.G."/>
            <person name="Fast N.M."/>
            <person name="Green B.R."/>
            <person name="Grisdale C."/>
            <person name="Hempe F."/>
            <person name="Henrissat B."/>
            <person name="Hoppner M.P."/>
            <person name="Ishida K.-I."/>
            <person name="Kim E."/>
            <person name="Koreny L."/>
            <person name="Kroth P.G."/>
            <person name="Liu Y."/>
            <person name="Malik S.-B."/>
            <person name="Maier U.G."/>
            <person name="McRose D."/>
            <person name="Mock T."/>
            <person name="Neilson J.A."/>
            <person name="Onodera N.T."/>
            <person name="Poole A.M."/>
            <person name="Pritham E.J."/>
            <person name="Richards T.A."/>
            <person name="Rocap G."/>
            <person name="Roy S.W."/>
            <person name="Sarai C."/>
            <person name="Schaack S."/>
            <person name="Shirato S."/>
            <person name="Slamovits C.H."/>
            <person name="Spencer D.F."/>
            <person name="Suzuki S."/>
            <person name="Worden A.Z."/>
            <person name="Zauner S."/>
            <person name="Barry K."/>
            <person name="Bell C."/>
            <person name="Bharti A.K."/>
            <person name="Crow J.A."/>
            <person name="Grimwood J."/>
            <person name="Kramer R."/>
            <person name="Lindquist E."/>
            <person name="Lucas S."/>
            <person name="Salamov A."/>
            <person name="McFadden G.I."/>
            <person name="Lane C.E."/>
            <person name="Keeling P.J."/>
            <person name="Gray M.W."/>
            <person name="Grigoriev I.V."/>
            <person name="Archibald J.M."/>
        </authorList>
    </citation>
    <scope>NUCLEOTIDE SEQUENCE</scope>
    <source>
        <strain evidence="3">CCMP2712</strain>
    </source>
</reference>
<dbReference type="Proteomes" id="UP000011087">
    <property type="component" value="Unassembled WGS sequence"/>
</dbReference>
<dbReference type="AlphaFoldDB" id="L1JM40"/>
<gene>
    <name evidence="1" type="ORF">GUITHDRAFT_104763</name>
</gene>
<dbReference type="PaxDb" id="55529-EKX49235"/>
<dbReference type="OrthoDB" id="1883432at2759"/>
<proteinExistence type="predicted"/>
<keyword evidence="3" id="KW-1185">Reference proteome</keyword>
<dbReference type="GeneID" id="17306086"/>
<evidence type="ECO:0000313" key="3">
    <source>
        <dbReference type="Proteomes" id="UP000011087"/>
    </source>
</evidence>
<dbReference type="KEGG" id="gtt:GUITHDRAFT_104763"/>